<evidence type="ECO:0000256" key="1">
    <source>
        <dbReference type="SAM" id="MobiDB-lite"/>
    </source>
</evidence>
<evidence type="ECO:0000256" key="2">
    <source>
        <dbReference type="SAM" id="SignalP"/>
    </source>
</evidence>
<dbReference type="VEuPathDB" id="ToxoDB:NCLIV_001410"/>
<dbReference type="EMBL" id="FR823380">
    <property type="protein sequence ID" value="CBZ49653.1"/>
    <property type="molecule type" value="Genomic_DNA"/>
</dbReference>
<dbReference type="eggNOG" id="ENOG502R0DY">
    <property type="taxonomic scope" value="Eukaryota"/>
</dbReference>
<dbReference type="Proteomes" id="UP000007494">
    <property type="component" value="Chromosome Ia"/>
</dbReference>
<feature type="region of interest" description="Disordered" evidence="1">
    <location>
        <begin position="43"/>
        <end position="66"/>
    </location>
</feature>
<feature type="signal peptide" evidence="2">
    <location>
        <begin position="1"/>
        <end position="39"/>
    </location>
</feature>
<gene>
    <name evidence="4" type="ORF">BN1204_001410</name>
    <name evidence="3" type="ORF">NCLIV_001410</name>
</gene>
<dbReference type="GeneID" id="13440575"/>
<evidence type="ECO:0008006" key="6">
    <source>
        <dbReference type="Google" id="ProtNLM"/>
    </source>
</evidence>
<evidence type="ECO:0000313" key="3">
    <source>
        <dbReference type="EMBL" id="CBZ49653.1"/>
    </source>
</evidence>
<organism evidence="3 5">
    <name type="scientific">Neospora caninum (strain Liverpool)</name>
    <dbReference type="NCBI Taxonomy" id="572307"/>
    <lineage>
        <taxon>Eukaryota</taxon>
        <taxon>Sar</taxon>
        <taxon>Alveolata</taxon>
        <taxon>Apicomplexa</taxon>
        <taxon>Conoidasida</taxon>
        <taxon>Coccidia</taxon>
        <taxon>Eucoccidiorida</taxon>
        <taxon>Eimeriorina</taxon>
        <taxon>Sarcocystidae</taxon>
        <taxon>Neospora</taxon>
    </lineage>
</organism>
<reference evidence="5" key="3">
    <citation type="journal article" date="2012" name="PLoS Pathog.">
        <title>Comparative genomics of the apicomplexan parasites Toxoplasma gondii and Neospora caninum: Coccidia differing in host range and transmission strategy.</title>
        <authorList>
            <person name="Reid A.J."/>
            <person name="Vermont S.J."/>
            <person name="Cotton J.A."/>
            <person name="Harris D."/>
            <person name="Hill-Cawthorne G.A."/>
            <person name="Konen-Waisman S."/>
            <person name="Latham S.M."/>
            <person name="Mourier T."/>
            <person name="Norton R."/>
            <person name="Quail M.A."/>
            <person name="Sanders M."/>
            <person name="Shanmugam D."/>
            <person name="Sohal A."/>
            <person name="Wasmuth J.D."/>
            <person name="Brunk B."/>
            <person name="Grigg M.E."/>
            <person name="Howard J.C."/>
            <person name="Parkinson J."/>
            <person name="Roos D.S."/>
            <person name="Trees A.J."/>
            <person name="Berriman M."/>
            <person name="Pain A."/>
            <person name="Wastling J.M."/>
        </authorList>
    </citation>
    <scope>NUCLEOTIDE SEQUENCE [LARGE SCALE GENOMIC DNA]</scope>
    <source>
        <strain evidence="5">Liverpool</strain>
    </source>
</reference>
<dbReference type="OrthoDB" id="10390758at2759"/>
<proteinExistence type="predicted"/>
<sequence>MVLVSSSPDRFLSLSSWVPAASFLQWSVLLLLAFGLSHGSVAGDPSSESPLQTQQSREDSPWHPGRQFHESEATESIFLHPRHSSTSESADDDPDEFRFFVKESGGNLQTGATWSPHRAIHFFDYSSAFRYSRLRLSRAGPSEGRRGRRAQLVFLSAVVVAVLVHYMKERLAAVQGKQPSGSESTVVTALPLAHAESHPTEPFSLSASIRELIVERSASFLRKQGAFLFEPLGIFRDAEAPLLYFFFPASKGSLDNVAKHPKALHVSRAAREMALAVRALRAAGVKSPLSLELSHFEVDLEGHIRLNVLAAVSAAEPAETAKHGIGAALLAALARMWQTIWGAERKEGEQSGGGEALGQQSAEGLSGRSEALGAKNSARGGSDGAERKEAQPAAPSGPAQRLTPKAEARAARTEQADIANLGKAFAELATNVLEPNVLAKQRWATLRGLFSVSVRSGWLSSLFPKRKAGASPAASVRWPSQAQQKEEARRLAALAAKMVREDASARLRLEDVFADALFAADAKSPREKEPLPPAVRVELVPGL</sequence>
<feature type="region of interest" description="Disordered" evidence="1">
    <location>
        <begin position="346"/>
        <end position="414"/>
    </location>
</feature>
<keyword evidence="5" id="KW-1185">Reference proteome</keyword>
<dbReference type="OMA" id="GAQWRRF"/>
<protein>
    <recommendedName>
        <fullName evidence="6">Transmembrane protein</fullName>
    </recommendedName>
</protein>
<accession>F0V7G2</accession>
<feature type="compositionally biased region" description="Basic and acidic residues" evidence="1">
    <location>
        <begin position="56"/>
        <end position="66"/>
    </location>
</feature>
<reference evidence="3" key="2">
    <citation type="submission" date="2011-03" db="EMBL/GenBank/DDBJ databases">
        <title>Comparative genomics and transcriptomics of Neospora caninum and Toxoplasma gondii.</title>
        <authorList>
            <person name="Reid A.J."/>
            <person name="Sohal A."/>
            <person name="Harris D."/>
            <person name="Quail M."/>
            <person name="Sanders M."/>
            <person name="Berriman M."/>
            <person name="Wastling J.M."/>
            <person name="Pain A."/>
        </authorList>
    </citation>
    <scope>NUCLEOTIDE SEQUENCE</scope>
    <source>
        <strain evidence="3">Liverpool</strain>
    </source>
</reference>
<name>F0V7G2_NEOCL</name>
<evidence type="ECO:0000313" key="4">
    <source>
        <dbReference type="EMBL" id="CEL64237.1"/>
    </source>
</evidence>
<dbReference type="EMBL" id="LN714474">
    <property type="protein sequence ID" value="CEL64237.1"/>
    <property type="molecule type" value="Genomic_DNA"/>
</dbReference>
<keyword evidence="2" id="KW-0732">Signal</keyword>
<reference evidence="3" key="1">
    <citation type="submission" date="2011-02" db="EMBL/GenBank/DDBJ databases">
        <authorList>
            <person name="Aslett M."/>
        </authorList>
    </citation>
    <scope>NUCLEOTIDE SEQUENCE</scope>
    <source>
        <strain evidence="3">Liverpool</strain>
    </source>
</reference>
<dbReference type="AlphaFoldDB" id="F0V7G2"/>
<feature type="compositionally biased region" description="Basic and acidic residues" evidence="1">
    <location>
        <begin position="404"/>
        <end position="414"/>
    </location>
</feature>
<dbReference type="InParanoid" id="F0V7G2"/>
<feature type="compositionally biased region" description="Polar residues" evidence="1">
    <location>
        <begin position="46"/>
        <end position="55"/>
    </location>
</feature>
<evidence type="ECO:0000313" key="5">
    <source>
        <dbReference type="Proteomes" id="UP000007494"/>
    </source>
</evidence>
<reference evidence="4" key="4">
    <citation type="journal article" date="2015" name="PLoS ONE">
        <title>Comprehensive Evaluation of Toxoplasma gondii VEG and Neospora caninum LIV Genomes with Tachyzoite Stage Transcriptome and Proteome Defines Novel Transcript Features.</title>
        <authorList>
            <person name="Ramaprasad A."/>
            <person name="Mourier T."/>
            <person name="Naeem R."/>
            <person name="Malas T.B."/>
            <person name="Moussa E."/>
            <person name="Panigrahi A."/>
            <person name="Vermont S.J."/>
            <person name="Otto T.D."/>
            <person name="Wastling J."/>
            <person name="Pain A."/>
        </authorList>
    </citation>
    <scope>NUCLEOTIDE SEQUENCE</scope>
    <source>
        <strain evidence="4">Liverpool</strain>
    </source>
</reference>
<dbReference type="RefSeq" id="XP_003879688.1">
    <property type="nucleotide sequence ID" value="XM_003879639.1"/>
</dbReference>
<feature type="chain" id="PRO_5007655031" description="Transmembrane protein" evidence="2">
    <location>
        <begin position="40"/>
        <end position="543"/>
    </location>
</feature>